<dbReference type="GO" id="GO:0005524">
    <property type="term" value="F:ATP binding"/>
    <property type="evidence" value="ECO:0007669"/>
    <property type="project" value="UniProtKB-KW"/>
</dbReference>
<evidence type="ECO:0000259" key="13">
    <source>
        <dbReference type="Pfam" id="PF23598"/>
    </source>
</evidence>
<evidence type="ECO:0000256" key="10">
    <source>
        <dbReference type="ARBA" id="ARBA00022840"/>
    </source>
</evidence>
<dbReference type="AlphaFoldDB" id="A0A2U1P3A9"/>
<dbReference type="SUPFAM" id="SSF52540">
    <property type="entry name" value="P-loop containing nucleoside triphosphate hydrolases"/>
    <property type="match status" value="1"/>
</dbReference>
<dbReference type="Gene3D" id="1.10.8.430">
    <property type="entry name" value="Helical domain of apoptotic protease-activating factors"/>
    <property type="match status" value="1"/>
</dbReference>
<dbReference type="InterPro" id="IPR032675">
    <property type="entry name" value="LRR_dom_sf"/>
</dbReference>
<keyword evidence="8" id="KW-0547">Nucleotide-binding</keyword>
<evidence type="ECO:0000256" key="5">
    <source>
        <dbReference type="ARBA" id="ARBA00022614"/>
    </source>
</evidence>
<dbReference type="GO" id="GO:0043531">
    <property type="term" value="F:ADP binding"/>
    <property type="evidence" value="ECO:0007669"/>
    <property type="project" value="InterPro"/>
</dbReference>
<dbReference type="Gene3D" id="3.40.50.300">
    <property type="entry name" value="P-loop containing nucleotide triphosphate hydrolases"/>
    <property type="match status" value="1"/>
</dbReference>
<dbReference type="Gene3D" id="1.20.5.4130">
    <property type="match status" value="1"/>
</dbReference>
<protein>
    <submittedName>
        <fullName evidence="14">NB-ARC domains-containing protein</fullName>
    </submittedName>
</protein>
<dbReference type="Pfam" id="PF14223">
    <property type="entry name" value="Retrotran_gag_2"/>
    <property type="match status" value="1"/>
</dbReference>
<dbReference type="Pfam" id="PF00931">
    <property type="entry name" value="NB-ARC"/>
    <property type="match status" value="1"/>
</dbReference>
<dbReference type="FunFam" id="3.40.50.300:FF:001091">
    <property type="entry name" value="Probable disease resistance protein At1g61300"/>
    <property type="match status" value="1"/>
</dbReference>
<evidence type="ECO:0000256" key="1">
    <source>
        <dbReference type="ARBA" id="ARBA00002074"/>
    </source>
</evidence>
<dbReference type="InterPro" id="IPR044974">
    <property type="entry name" value="Disease_R_plants"/>
</dbReference>
<dbReference type="InterPro" id="IPR055414">
    <property type="entry name" value="LRR_R13L4/SHOC2-like"/>
</dbReference>
<dbReference type="FunFam" id="1.10.10.10:FF:000322">
    <property type="entry name" value="Probable disease resistance protein At1g63360"/>
    <property type="match status" value="1"/>
</dbReference>
<evidence type="ECO:0000313" key="14">
    <source>
        <dbReference type="EMBL" id="PWA80246.1"/>
    </source>
</evidence>
<dbReference type="InterPro" id="IPR042197">
    <property type="entry name" value="Apaf_helical"/>
</dbReference>
<evidence type="ECO:0000256" key="3">
    <source>
        <dbReference type="ARBA" id="ARBA00008894"/>
    </source>
</evidence>
<reference evidence="14 15" key="1">
    <citation type="journal article" date="2018" name="Mol. Plant">
        <title>The genome of Artemisia annua provides insight into the evolution of Asteraceae family and artemisinin biosynthesis.</title>
        <authorList>
            <person name="Shen Q."/>
            <person name="Zhang L."/>
            <person name="Liao Z."/>
            <person name="Wang S."/>
            <person name="Yan T."/>
            <person name="Shi P."/>
            <person name="Liu M."/>
            <person name="Fu X."/>
            <person name="Pan Q."/>
            <person name="Wang Y."/>
            <person name="Lv Z."/>
            <person name="Lu X."/>
            <person name="Zhang F."/>
            <person name="Jiang W."/>
            <person name="Ma Y."/>
            <person name="Chen M."/>
            <person name="Hao X."/>
            <person name="Li L."/>
            <person name="Tang Y."/>
            <person name="Lv G."/>
            <person name="Zhou Y."/>
            <person name="Sun X."/>
            <person name="Brodelius P.E."/>
            <person name="Rose J.K.C."/>
            <person name="Tang K."/>
        </authorList>
    </citation>
    <scope>NUCLEOTIDE SEQUENCE [LARGE SCALE GENOMIC DNA]</scope>
    <source>
        <strain evidence="15">cv. Huhao1</strain>
        <tissue evidence="14">Leaf</tissue>
    </source>
</reference>
<comment type="function">
    <text evidence="1">Confers resistance to late blight (Phytophthora infestans) races carrying the avirulence gene Avr1. Resistance proteins guard the plant against pathogens that contain an appropriate avirulence protein via an indirect interaction with this avirulence protein. That triggers a defense system including the hypersensitive response, which restricts the pathogen growth.</text>
</comment>
<dbReference type="Gene3D" id="1.10.10.10">
    <property type="entry name" value="Winged helix-like DNA-binding domain superfamily/Winged helix DNA-binding domain"/>
    <property type="match status" value="1"/>
</dbReference>
<keyword evidence="7" id="KW-0677">Repeat</keyword>
<dbReference type="Pfam" id="PF23598">
    <property type="entry name" value="LRR_14"/>
    <property type="match status" value="1"/>
</dbReference>
<evidence type="ECO:0000256" key="7">
    <source>
        <dbReference type="ARBA" id="ARBA00022737"/>
    </source>
</evidence>
<dbReference type="STRING" id="35608.A0A2U1P3A9"/>
<dbReference type="OrthoDB" id="646178at2759"/>
<feature type="domain" description="Disease resistance R13L4/SHOC-2-like LRR" evidence="13">
    <location>
        <begin position="572"/>
        <end position="737"/>
    </location>
</feature>
<evidence type="ECO:0000256" key="9">
    <source>
        <dbReference type="ARBA" id="ARBA00022821"/>
    </source>
</evidence>
<dbReference type="GO" id="GO:0009626">
    <property type="term" value="P:plant-type hypersensitive response"/>
    <property type="evidence" value="ECO:0007669"/>
    <property type="project" value="UniProtKB-KW"/>
</dbReference>
<feature type="domain" description="NB-ARC" evidence="11">
    <location>
        <begin position="206"/>
        <end position="369"/>
    </location>
</feature>
<evidence type="ECO:0000256" key="2">
    <source>
        <dbReference type="ARBA" id="ARBA00004496"/>
    </source>
</evidence>
<keyword evidence="4" id="KW-0963">Cytoplasm</keyword>
<dbReference type="Proteomes" id="UP000245207">
    <property type="component" value="Unassembled WGS sequence"/>
</dbReference>
<keyword evidence="9" id="KW-0611">Plant defense</keyword>
<evidence type="ECO:0000259" key="11">
    <source>
        <dbReference type="Pfam" id="PF00931"/>
    </source>
</evidence>
<evidence type="ECO:0000256" key="6">
    <source>
        <dbReference type="ARBA" id="ARBA00022667"/>
    </source>
</evidence>
<evidence type="ECO:0000256" key="8">
    <source>
        <dbReference type="ARBA" id="ARBA00022741"/>
    </source>
</evidence>
<dbReference type="PANTHER" id="PTHR23155:SF1152">
    <property type="entry name" value="AAA+ ATPASE DOMAIN-CONTAINING PROTEIN"/>
    <property type="match status" value="1"/>
</dbReference>
<dbReference type="PRINTS" id="PR00364">
    <property type="entry name" value="DISEASERSIST"/>
</dbReference>
<organism evidence="14 15">
    <name type="scientific">Artemisia annua</name>
    <name type="common">Sweet wormwood</name>
    <dbReference type="NCBI Taxonomy" id="35608"/>
    <lineage>
        <taxon>Eukaryota</taxon>
        <taxon>Viridiplantae</taxon>
        <taxon>Streptophyta</taxon>
        <taxon>Embryophyta</taxon>
        <taxon>Tracheophyta</taxon>
        <taxon>Spermatophyta</taxon>
        <taxon>Magnoliopsida</taxon>
        <taxon>eudicotyledons</taxon>
        <taxon>Gunneridae</taxon>
        <taxon>Pentapetalae</taxon>
        <taxon>asterids</taxon>
        <taxon>campanulids</taxon>
        <taxon>Asterales</taxon>
        <taxon>Asteraceae</taxon>
        <taxon>Asteroideae</taxon>
        <taxon>Anthemideae</taxon>
        <taxon>Artemisiinae</taxon>
        <taxon>Artemisia</taxon>
    </lineage>
</organism>
<comment type="subcellular location">
    <subcellularLocation>
        <location evidence="2">Cytoplasm</location>
    </subcellularLocation>
</comment>
<keyword evidence="10" id="KW-0067">ATP-binding</keyword>
<dbReference type="InterPro" id="IPR002182">
    <property type="entry name" value="NB-ARC"/>
</dbReference>
<dbReference type="Gene3D" id="3.80.10.10">
    <property type="entry name" value="Ribonuclease Inhibitor"/>
    <property type="match status" value="1"/>
</dbReference>
<keyword evidence="15" id="KW-1185">Reference proteome</keyword>
<dbReference type="GO" id="GO:0051607">
    <property type="term" value="P:defense response to virus"/>
    <property type="evidence" value="ECO:0007669"/>
    <property type="project" value="UniProtKB-ARBA"/>
</dbReference>
<comment type="similarity">
    <text evidence="3">Belongs to the disease resistance NB-LRR family.</text>
</comment>
<evidence type="ECO:0000313" key="15">
    <source>
        <dbReference type="Proteomes" id="UP000245207"/>
    </source>
</evidence>
<gene>
    <name evidence="14" type="ORF">CTI12_AA197320</name>
</gene>
<dbReference type="PANTHER" id="PTHR23155">
    <property type="entry name" value="DISEASE RESISTANCE PROTEIN RP"/>
    <property type="match status" value="1"/>
</dbReference>
<sequence>MEMKNTDLQVFMQNLNRLICANHNLLIRNNPIIEAKKTEIELLYVELSSLIKSCFKNMPIDEEQLHELADVEHWKKKIMDVAHEAEDIVDMFISSAILMNDNSLQGEGPSNVLDSSLNLKDVMNDLKSIRKDMKKKKHGFWGERLIRNSIIKHLVKKDVMVKMYEWQNAGKQAVGTSASRKPEIMNQRATEHEEVIVGFDEDALSIMDRLAGDRKQLDIISIVGMGGLGKTTLATKIFRDQYAVYYFDVRGWITVSQAYTKRDFLLGLLESIGKSDCEATSELKLSEMLYRCLKGKKYLIIIDDIWSAETWDDLRLYFPDDNTGSRVVLTTRLTEVALHASRGGFTHNQRYLTEEESWELLSQKAFRGDECPDILVEAGKRIAQKCQGLPLALVVIAGILEKGEKTKDLWDKVGKSVSSYVVDDPNGCLDTLALSYDHLPRHLRNCFLYAGGFPEDYKIQVRRLIRIWMAEGFIKEEGQKTLEEQSEAYLIDLVERNLLIVADRRLNGGIKSIRLHDLLRELCLKKATEENFFKKIGMSPINSTSSVGEQHRLFTDYKVLCEISVNHSFPRMRSVFCFSNSQLLGSKTGRWAPSFILLRVLDLQNISRADLNDIKILIHLRYLAVWSADQEFPSSIGNLWSLQSLILKGKFLNSMYSPDNMENMLNLRHLCSERIISIQSIFHVLNLQTISRLKLDKGSQNLFQYFPNIKKLGCYVSSVSANYEFLNFALLTHLQVLNLQNDIDIPLSVSSLITFPETLKNLTLRGCRLPWSYMSTFKGLHKLEVLKLLDSSFEGPLWDTSEQQFCQLKFLKLQKLNIESWEASSVNFPCLKKLVVKTCKIMKEIPLDIGTIFTLENIEIDDSSSDLVNSVNRIQEEQRAMGNYDLKIIINETRGGNFNYPTGSEPLNQLDYCINNNVLVKLSLEKLNYNSCSSFFKIHLGRLCLKKHVEDASTSTSTIDPEWSKLDDLVKMWILGTLSESLQDQVVTSLGNHKDLWDHIKDIFLDNEDAREINLNNQISSTKIGNLSINAYFTKIQNMADRLKILGTLVSDKNIVMYALNGLNSNFKHLA</sequence>
<evidence type="ECO:0000256" key="4">
    <source>
        <dbReference type="ARBA" id="ARBA00022490"/>
    </source>
</evidence>
<proteinExistence type="inferred from homology"/>
<keyword evidence="6" id="KW-0381">Hypersensitive response</keyword>
<evidence type="ECO:0000259" key="12">
    <source>
        <dbReference type="Pfam" id="PF23559"/>
    </source>
</evidence>
<dbReference type="SUPFAM" id="SSF52058">
    <property type="entry name" value="L domain-like"/>
    <property type="match status" value="1"/>
</dbReference>
<comment type="caution">
    <text evidence="14">The sequence shown here is derived from an EMBL/GenBank/DDBJ whole genome shotgun (WGS) entry which is preliminary data.</text>
</comment>
<dbReference type="EMBL" id="PKPP01001747">
    <property type="protein sequence ID" value="PWA80246.1"/>
    <property type="molecule type" value="Genomic_DNA"/>
</dbReference>
<accession>A0A2U1P3A9</accession>
<feature type="domain" description="Disease resistance protein winged helix" evidence="12">
    <location>
        <begin position="453"/>
        <end position="522"/>
    </location>
</feature>
<dbReference type="InterPro" id="IPR027417">
    <property type="entry name" value="P-loop_NTPase"/>
</dbReference>
<keyword evidence="5" id="KW-0433">Leucine-rich repeat</keyword>
<dbReference type="Pfam" id="PF23559">
    <property type="entry name" value="WHD_DRP"/>
    <property type="match status" value="1"/>
</dbReference>
<dbReference type="InterPro" id="IPR058922">
    <property type="entry name" value="WHD_DRP"/>
</dbReference>
<name>A0A2U1P3A9_ARTAN</name>
<dbReference type="InterPro" id="IPR036388">
    <property type="entry name" value="WH-like_DNA-bd_sf"/>
</dbReference>